<dbReference type="PROSITE" id="PS50931">
    <property type="entry name" value="HTH_LYSR"/>
    <property type="match status" value="1"/>
</dbReference>
<keyword evidence="4" id="KW-0804">Transcription</keyword>
<dbReference type="InterPro" id="IPR005119">
    <property type="entry name" value="LysR_subst-bd"/>
</dbReference>
<dbReference type="InterPro" id="IPR000847">
    <property type="entry name" value="LysR_HTH_N"/>
</dbReference>
<proteinExistence type="inferred from homology"/>
<evidence type="ECO:0000313" key="6">
    <source>
        <dbReference type="EMBL" id="MDZ5459843.1"/>
    </source>
</evidence>
<organism evidence="6 7">
    <name type="scientific">Azohydromonas lata</name>
    <dbReference type="NCBI Taxonomy" id="45677"/>
    <lineage>
        <taxon>Bacteria</taxon>
        <taxon>Pseudomonadati</taxon>
        <taxon>Pseudomonadota</taxon>
        <taxon>Betaproteobacteria</taxon>
        <taxon>Burkholderiales</taxon>
        <taxon>Sphaerotilaceae</taxon>
        <taxon>Azohydromonas</taxon>
    </lineage>
</organism>
<sequence length="303" mass="33357">MDLFQLRCFVAVCEELHFGKAATRQHMTQPPLSRQIQLLEASVGTRLLERTSRSVRPTPAGAALYRDALEILRLADQAAANARLTAQGDAGRVVVGYTAVAGYALIPQLLRLTHEALPGVDIVLEEMVSVQQLKALAAEALDLALVRPLHSEADLDYHCVVREPMRLAIPLDHALARKDRIAQADVEQQPLVMYSEKEGKYFHDKIRSLFAASGVCPHYVHHIGQTHTIMALVQAGTGLAIVPASASYLRFENVVFRDLWRKDVVAEIYLAWRRAARNPAQRRLRELIIQALAGQAAGALAGG</sequence>
<evidence type="ECO:0000313" key="7">
    <source>
        <dbReference type="Proteomes" id="UP001293718"/>
    </source>
</evidence>
<reference evidence="6 7" key="1">
    <citation type="submission" date="2023-11" db="EMBL/GenBank/DDBJ databases">
        <title>Draft genome of Azohydromonas lata strain H1 (DSM1123), a polyhydroxyalkanoate producer.</title>
        <authorList>
            <person name="Traversa D."/>
            <person name="D'Addabbo P."/>
            <person name="Pazzani C."/>
            <person name="Manzari C."/>
            <person name="Chiara M."/>
            <person name="Scrascia M."/>
        </authorList>
    </citation>
    <scope>NUCLEOTIDE SEQUENCE [LARGE SCALE GENOMIC DNA]</scope>
    <source>
        <strain evidence="6 7">H1</strain>
    </source>
</reference>
<comment type="caution">
    <text evidence="6">The sequence shown here is derived from an EMBL/GenBank/DDBJ whole genome shotgun (WGS) entry which is preliminary data.</text>
</comment>
<comment type="similarity">
    <text evidence="1">Belongs to the LysR transcriptional regulatory family.</text>
</comment>
<feature type="domain" description="HTH lysR-type" evidence="5">
    <location>
        <begin position="1"/>
        <end position="58"/>
    </location>
</feature>
<dbReference type="SUPFAM" id="SSF53850">
    <property type="entry name" value="Periplasmic binding protein-like II"/>
    <property type="match status" value="1"/>
</dbReference>
<dbReference type="Gene3D" id="1.10.10.10">
    <property type="entry name" value="Winged helix-like DNA-binding domain superfamily/Winged helix DNA-binding domain"/>
    <property type="match status" value="1"/>
</dbReference>
<dbReference type="Pfam" id="PF00126">
    <property type="entry name" value="HTH_1"/>
    <property type="match status" value="1"/>
</dbReference>
<dbReference type="PANTHER" id="PTHR30346:SF0">
    <property type="entry name" value="HCA OPERON TRANSCRIPTIONAL ACTIVATOR HCAR"/>
    <property type="match status" value="1"/>
</dbReference>
<name>A0ABU5ILQ1_9BURK</name>
<evidence type="ECO:0000256" key="1">
    <source>
        <dbReference type="ARBA" id="ARBA00009437"/>
    </source>
</evidence>
<evidence type="ECO:0000256" key="2">
    <source>
        <dbReference type="ARBA" id="ARBA00023015"/>
    </source>
</evidence>
<evidence type="ECO:0000259" key="5">
    <source>
        <dbReference type="PROSITE" id="PS50931"/>
    </source>
</evidence>
<gene>
    <name evidence="6" type="ORF">SM757_24995</name>
</gene>
<dbReference type="InterPro" id="IPR036388">
    <property type="entry name" value="WH-like_DNA-bd_sf"/>
</dbReference>
<dbReference type="Proteomes" id="UP001293718">
    <property type="component" value="Unassembled WGS sequence"/>
</dbReference>
<dbReference type="Gene3D" id="3.40.190.10">
    <property type="entry name" value="Periplasmic binding protein-like II"/>
    <property type="match status" value="2"/>
</dbReference>
<dbReference type="RefSeq" id="WP_322467471.1">
    <property type="nucleotide sequence ID" value="NZ_JAXOJX010000051.1"/>
</dbReference>
<dbReference type="InterPro" id="IPR036390">
    <property type="entry name" value="WH_DNA-bd_sf"/>
</dbReference>
<protein>
    <submittedName>
        <fullName evidence="6">LysR family transcriptional regulator</fullName>
    </submittedName>
</protein>
<dbReference type="EMBL" id="JAXOJX010000051">
    <property type="protein sequence ID" value="MDZ5459843.1"/>
    <property type="molecule type" value="Genomic_DNA"/>
</dbReference>
<dbReference type="PRINTS" id="PR00039">
    <property type="entry name" value="HTHLYSR"/>
</dbReference>
<keyword evidence="7" id="KW-1185">Reference proteome</keyword>
<accession>A0ABU5ILQ1</accession>
<evidence type="ECO:0000256" key="4">
    <source>
        <dbReference type="ARBA" id="ARBA00023163"/>
    </source>
</evidence>
<keyword evidence="3" id="KW-0238">DNA-binding</keyword>
<keyword evidence="2" id="KW-0805">Transcription regulation</keyword>
<dbReference type="PANTHER" id="PTHR30346">
    <property type="entry name" value="TRANSCRIPTIONAL DUAL REGULATOR HCAR-RELATED"/>
    <property type="match status" value="1"/>
</dbReference>
<evidence type="ECO:0000256" key="3">
    <source>
        <dbReference type="ARBA" id="ARBA00023125"/>
    </source>
</evidence>
<dbReference type="SUPFAM" id="SSF46785">
    <property type="entry name" value="Winged helix' DNA-binding domain"/>
    <property type="match status" value="1"/>
</dbReference>
<dbReference type="Pfam" id="PF03466">
    <property type="entry name" value="LysR_substrate"/>
    <property type="match status" value="1"/>
</dbReference>